<name>A0A8D9BIX7_9HEMI</name>
<dbReference type="EMBL" id="HBUF01633060">
    <property type="protein sequence ID" value="CAG6783562.1"/>
    <property type="molecule type" value="Transcribed_RNA"/>
</dbReference>
<keyword evidence="1" id="KW-0472">Membrane</keyword>
<feature type="transmembrane region" description="Helical" evidence="1">
    <location>
        <begin position="49"/>
        <end position="70"/>
    </location>
</feature>
<evidence type="ECO:0000256" key="1">
    <source>
        <dbReference type="SAM" id="Phobius"/>
    </source>
</evidence>
<sequence length="114" mass="13172">MSTLSLYYFYPSFLTFFLSQWGFFFPLLPVLPLSCTYSHFFPTHFTPTFLGRPLPLSLLLLSPFSLPLAFSILSHSPFSLNFLFFFTFSSVHFRFPFLGIFFFPFSSNSSVVLG</sequence>
<protein>
    <submittedName>
        <fullName evidence="2">Uncharacterized protein</fullName>
    </submittedName>
</protein>
<organism evidence="2">
    <name type="scientific">Cacopsylla melanoneura</name>
    <dbReference type="NCBI Taxonomy" id="428564"/>
    <lineage>
        <taxon>Eukaryota</taxon>
        <taxon>Metazoa</taxon>
        <taxon>Ecdysozoa</taxon>
        <taxon>Arthropoda</taxon>
        <taxon>Hexapoda</taxon>
        <taxon>Insecta</taxon>
        <taxon>Pterygota</taxon>
        <taxon>Neoptera</taxon>
        <taxon>Paraneoptera</taxon>
        <taxon>Hemiptera</taxon>
        <taxon>Sternorrhyncha</taxon>
        <taxon>Psylloidea</taxon>
        <taxon>Psyllidae</taxon>
        <taxon>Psyllinae</taxon>
        <taxon>Cacopsylla</taxon>
    </lineage>
</organism>
<keyword evidence="1" id="KW-0812">Transmembrane</keyword>
<feature type="transmembrane region" description="Helical" evidence="1">
    <location>
        <begin position="82"/>
        <end position="105"/>
    </location>
</feature>
<keyword evidence="1" id="KW-1133">Transmembrane helix</keyword>
<proteinExistence type="predicted"/>
<dbReference type="AlphaFoldDB" id="A0A8D9BIX7"/>
<accession>A0A8D9BIX7</accession>
<reference evidence="2" key="1">
    <citation type="submission" date="2021-05" db="EMBL/GenBank/DDBJ databases">
        <authorList>
            <person name="Alioto T."/>
            <person name="Alioto T."/>
            <person name="Gomez Garrido J."/>
        </authorList>
    </citation>
    <scope>NUCLEOTIDE SEQUENCE</scope>
</reference>
<evidence type="ECO:0000313" key="2">
    <source>
        <dbReference type="EMBL" id="CAG6783562.1"/>
    </source>
</evidence>
<feature type="transmembrane region" description="Helical" evidence="1">
    <location>
        <begin position="7"/>
        <end position="29"/>
    </location>
</feature>